<protein>
    <submittedName>
        <fullName evidence="1">Uncharacterized protein</fullName>
    </submittedName>
</protein>
<evidence type="ECO:0000313" key="2">
    <source>
        <dbReference type="Proteomes" id="UP000005580"/>
    </source>
</evidence>
<dbReference type="Proteomes" id="UP000005580">
    <property type="component" value="Unassembled WGS sequence"/>
</dbReference>
<gene>
    <name evidence="1" type="ORF">HMPREF0663_12222</name>
</gene>
<dbReference type="AlphaFoldDB" id="E7RSF4"/>
<organism evidence="1 2">
    <name type="scientific">Hoylesella oralis ATCC 33269</name>
    <dbReference type="NCBI Taxonomy" id="873533"/>
    <lineage>
        <taxon>Bacteria</taxon>
        <taxon>Pseudomonadati</taxon>
        <taxon>Bacteroidota</taxon>
        <taxon>Bacteroidia</taxon>
        <taxon>Bacteroidales</taxon>
        <taxon>Prevotellaceae</taxon>
        <taxon>Hoylesella</taxon>
    </lineage>
</organism>
<dbReference type="EMBL" id="AEPE02000006">
    <property type="protein sequence ID" value="EFZ36155.1"/>
    <property type="molecule type" value="Genomic_DNA"/>
</dbReference>
<comment type="caution">
    <text evidence="1">The sequence shown here is derived from an EMBL/GenBank/DDBJ whole genome shotgun (WGS) entry which is preliminary data.</text>
</comment>
<dbReference type="HOGENOM" id="CLU_3294437_0_0_10"/>
<accession>E7RSF4</accession>
<reference evidence="1" key="1">
    <citation type="submission" date="2011-01" db="EMBL/GenBank/DDBJ databases">
        <authorList>
            <person name="Muzny D."/>
            <person name="Qin X."/>
            <person name="Buhay C."/>
            <person name="Dugan-Rocha S."/>
            <person name="Ding Y."/>
            <person name="Chen G."/>
            <person name="Hawes A."/>
            <person name="Holder M."/>
            <person name="Jhangiani S."/>
            <person name="Johnson A."/>
            <person name="Khan Z."/>
            <person name="Li Z."/>
            <person name="Liu W."/>
            <person name="Liu X."/>
            <person name="Perez L."/>
            <person name="Shen H."/>
            <person name="Wang Q."/>
            <person name="Watt J."/>
            <person name="Xi L."/>
            <person name="Xin Y."/>
            <person name="Zhou J."/>
            <person name="Deng J."/>
            <person name="Jiang H."/>
            <person name="Liu Y."/>
            <person name="Qu J."/>
            <person name="Song X.-Z."/>
            <person name="Zhang L."/>
            <person name="Villasana D."/>
            <person name="Johnson A."/>
            <person name="Liu J."/>
            <person name="Liyanage D."/>
            <person name="Lorensuhewa L."/>
            <person name="Robinson T."/>
            <person name="Song A."/>
            <person name="Song B.-B."/>
            <person name="Dinh H."/>
            <person name="Thornton R."/>
            <person name="Coyle M."/>
            <person name="Francisco L."/>
            <person name="Jackson L."/>
            <person name="Javaid M."/>
            <person name="Korchina V."/>
            <person name="Kovar C."/>
            <person name="Mata R."/>
            <person name="Mathew T."/>
            <person name="Ngo R."/>
            <person name="Nguyen L."/>
            <person name="Nguyen N."/>
            <person name="Okwuonu G."/>
            <person name="Ongeri F."/>
            <person name="Pham C."/>
            <person name="Simmons D."/>
            <person name="Wilczek-Boney K."/>
            <person name="Hale W."/>
            <person name="Jakkamsetti A."/>
            <person name="Pham P."/>
            <person name="Ruth R."/>
            <person name="San Lucas F."/>
            <person name="Warren J."/>
            <person name="Zhang J."/>
            <person name="Zhao Z."/>
            <person name="Zhou C."/>
            <person name="Zhu D."/>
            <person name="Lee S."/>
            <person name="Bess C."/>
            <person name="Blankenburg K."/>
            <person name="Forbes L."/>
            <person name="Fu Q."/>
            <person name="Gubbala S."/>
            <person name="Hirani K."/>
            <person name="Jayaseelan J.C."/>
            <person name="Lara F."/>
            <person name="Munidasa M."/>
            <person name="Palculict T."/>
            <person name="Patil S."/>
            <person name="Pu L.-L."/>
            <person name="Saada N."/>
            <person name="Tang L."/>
            <person name="Weissenberger G."/>
            <person name="Zhu Y."/>
            <person name="Hemphill L."/>
            <person name="Shang Y."/>
            <person name="Youmans B."/>
            <person name="Ayvaz T."/>
            <person name="Ross M."/>
            <person name="Santibanez J."/>
            <person name="Aqrawi P."/>
            <person name="Gross S."/>
            <person name="Joshi V."/>
            <person name="Fowler G."/>
            <person name="Nazareth L."/>
            <person name="Reid J."/>
            <person name="Worley K."/>
            <person name="Petrosino J."/>
            <person name="Highlander S."/>
            <person name="Gibbs R."/>
        </authorList>
    </citation>
    <scope>NUCLEOTIDE SEQUENCE [LARGE SCALE GENOMIC DNA]</scope>
    <source>
        <strain evidence="1">ATCC 33269</strain>
    </source>
</reference>
<name>E7RSF4_9BACT</name>
<sequence length="40" mass="4812">MYINAYVFKFVRKITKKCCNDDIIMKKQLPLQAVYLNNKD</sequence>
<proteinExistence type="predicted"/>
<keyword evidence="2" id="KW-1185">Reference proteome</keyword>
<evidence type="ECO:0000313" key="1">
    <source>
        <dbReference type="EMBL" id="EFZ36155.1"/>
    </source>
</evidence>